<evidence type="ECO:0000313" key="3">
    <source>
        <dbReference type="EMBL" id="CDS89231.1"/>
    </source>
</evidence>
<dbReference type="EMBL" id="CAADAT010000010">
    <property type="protein sequence ID" value="VFD54485.1"/>
    <property type="molecule type" value="Genomic_DNA"/>
</dbReference>
<dbReference type="Proteomes" id="UP000189137">
    <property type="component" value="Unassembled WGS sequence"/>
</dbReference>
<gene>
    <name evidence="4" type="ORF">BN1095_20130</name>
    <name evidence="2" type="ORF">BN1096_700074</name>
    <name evidence="3" type="ORF">BN1097_710076</name>
    <name evidence="8" type="ORF">SAMEA1402366_02443</name>
    <name evidence="6" type="ORF">SAMEA1402399_00814</name>
    <name evidence="7" type="ORF">SAMEA1710456_01974</name>
    <name evidence="5" type="ORF">SAMEA3375112_02039</name>
</gene>
<keyword evidence="1" id="KW-1133">Transmembrane helix</keyword>
<evidence type="ECO:0000313" key="12">
    <source>
        <dbReference type="Proteomes" id="UP000411588"/>
    </source>
</evidence>
<evidence type="ECO:0000313" key="10">
    <source>
        <dbReference type="Proteomes" id="UP000346772"/>
    </source>
</evidence>
<evidence type="ECO:0008006" key="13">
    <source>
        <dbReference type="Google" id="ProtNLM"/>
    </source>
</evidence>
<dbReference type="Proteomes" id="UP000346772">
    <property type="component" value="Unassembled WGS sequence"/>
</dbReference>
<evidence type="ECO:0000313" key="8">
    <source>
        <dbReference type="EMBL" id="VHY11547.1"/>
    </source>
</evidence>
<dbReference type="EMBL" id="CAADAN010000002">
    <property type="protein sequence ID" value="VFD29823.1"/>
    <property type="molecule type" value="Genomic_DNA"/>
</dbReference>
<dbReference type="Proteomes" id="UP000372533">
    <property type="component" value="Unassembled WGS sequence"/>
</dbReference>
<feature type="transmembrane region" description="Helical" evidence="1">
    <location>
        <begin position="16"/>
        <end position="38"/>
    </location>
</feature>
<dbReference type="EMBL" id="LK932525">
    <property type="protein sequence ID" value="CDS88630.1"/>
    <property type="molecule type" value="Genomic_DNA"/>
</dbReference>
<evidence type="ECO:0000313" key="4">
    <source>
        <dbReference type="EMBL" id="CDS95050.1"/>
    </source>
</evidence>
<evidence type="ECO:0000313" key="9">
    <source>
        <dbReference type="Proteomes" id="UP000189137"/>
    </source>
</evidence>
<keyword evidence="1" id="KW-0472">Membrane</keyword>
<evidence type="ECO:0000313" key="7">
    <source>
        <dbReference type="EMBL" id="VFD54485.1"/>
    </source>
</evidence>
<sequence>MSVRDYLKYLKNNKDLLTSICLTMVIILAIGVLTFTPFKELPFIYNGF</sequence>
<protein>
    <recommendedName>
        <fullName evidence="13">ABC transporter permease</fullName>
    </recommendedName>
</protein>
<evidence type="ECO:0000313" key="11">
    <source>
        <dbReference type="Proteomes" id="UP000372533"/>
    </source>
</evidence>
<evidence type="ECO:0000313" key="6">
    <source>
        <dbReference type="EMBL" id="VFD29823.1"/>
    </source>
</evidence>
<organism evidence="3">
    <name type="scientific">Clostridioides difficile</name>
    <name type="common">Peptoclostridium difficile</name>
    <dbReference type="NCBI Taxonomy" id="1496"/>
    <lineage>
        <taxon>Bacteria</taxon>
        <taxon>Bacillati</taxon>
        <taxon>Bacillota</taxon>
        <taxon>Clostridia</taxon>
        <taxon>Peptostreptococcales</taxon>
        <taxon>Peptostreptococcaceae</taxon>
        <taxon>Clostridioides</taxon>
    </lineage>
</organism>
<proteinExistence type="predicted"/>
<dbReference type="EMBL" id="FUPS01000006">
    <property type="protein sequence ID" value="SJS41546.1"/>
    <property type="molecule type" value="Genomic_DNA"/>
</dbReference>
<dbReference type="Proteomes" id="UP000411588">
    <property type="component" value="Unassembled WGS sequence"/>
</dbReference>
<keyword evidence="1" id="KW-0812">Transmembrane</keyword>
<evidence type="ECO:0000256" key="1">
    <source>
        <dbReference type="SAM" id="Phobius"/>
    </source>
</evidence>
<dbReference type="EMBL" id="LK932411">
    <property type="protein sequence ID" value="CDS89231.1"/>
    <property type="molecule type" value="Genomic_DNA"/>
</dbReference>
<name>A0A069AL46_CLODI</name>
<evidence type="ECO:0000313" key="2">
    <source>
        <dbReference type="EMBL" id="CDS88630.1"/>
    </source>
</evidence>
<dbReference type="EMBL" id="LK932849">
    <property type="protein sequence ID" value="CDS95050.1"/>
    <property type="molecule type" value="Genomic_DNA"/>
</dbReference>
<dbReference type="AlphaFoldDB" id="A0A069AL46"/>
<evidence type="ECO:0000313" key="5">
    <source>
        <dbReference type="EMBL" id="SJS41546.1"/>
    </source>
</evidence>
<reference evidence="3" key="1">
    <citation type="submission" date="2014-07" db="EMBL/GenBank/DDBJ databases">
        <authorList>
            <person name="Monot Marc"/>
        </authorList>
    </citation>
    <scope>NUCLEOTIDE SEQUENCE</scope>
    <source>
        <strain evidence="4">7032989</strain>
        <strain evidence="3">7032994</strain>
    </source>
</reference>
<reference evidence="10 12" key="2">
    <citation type="submission" date="2019-02" db="EMBL/GenBank/DDBJ databases">
        <authorList>
            <consortium name="Pathogen Informatics"/>
        </authorList>
    </citation>
    <scope>NUCLEOTIDE SEQUENCE [LARGE SCALE GENOMIC DNA]</scope>
    <source>
        <strain evidence="7 10">078GUE027</strain>
        <strain evidence="6">Clo34</strain>
        <strain evidence="12">clo34</strain>
        <strain evidence="8">Tl291</strain>
        <strain evidence="11">tl291</strain>
        <strain evidence="5 9">VRECD0157</strain>
    </source>
</reference>
<accession>A0A069AL46</accession>
<dbReference type="EMBL" id="CAAJVP010000011">
    <property type="protein sequence ID" value="VHY11547.1"/>
    <property type="molecule type" value="Genomic_DNA"/>
</dbReference>